<dbReference type="InterPro" id="IPR029044">
    <property type="entry name" value="Nucleotide-diphossugar_trans"/>
</dbReference>
<gene>
    <name evidence="2" type="ORF">SAMN05421847_2527</name>
</gene>
<dbReference type="GO" id="GO:0016758">
    <property type="term" value="F:hexosyltransferase activity"/>
    <property type="evidence" value="ECO:0007669"/>
    <property type="project" value="UniProtKB-ARBA"/>
</dbReference>
<evidence type="ECO:0000259" key="1">
    <source>
        <dbReference type="Pfam" id="PF00535"/>
    </source>
</evidence>
<dbReference type="OrthoDB" id="199095at2"/>
<reference evidence="3" key="1">
    <citation type="submission" date="2016-10" db="EMBL/GenBank/DDBJ databases">
        <authorList>
            <person name="Varghese N."/>
            <person name="Submissions S."/>
        </authorList>
    </citation>
    <scope>NUCLEOTIDE SEQUENCE [LARGE SCALE GENOMIC DNA]</scope>
    <source>
        <strain evidence="3">DSM 21580</strain>
    </source>
</reference>
<dbReference type="Proteomes" id="UP000236738">
    <property type="component" value="Unassembled WGS sequence"/>
</dbReference>
<dbReference type="InterPro" id="IPR001173">
    <property type="entry name" value="Glyco_trans_2-like"/>
</dbReference>
<dbReference type="Pfam" id="PF00535">
    <property type="entry name" value="Glycos_transf_2"/>
    <property type="match status" value="1"/>
</dbReference>
<evidence type="ECO:0000313" key="2">
    <source>
        <dbReference type="EMBL" id="SEG50172.1"/>
    </source>
</evidence>
<dbReference type="AlphaFoldDB" id="A0A1H6AP48"/>
<sequence length="316" mass="36611">MNKYPKISACIVTYNQEDLISQCLDGVLIQDYPGEIEIVLSDDCSTDNTDAVITDYIATKKIPENITVKYISQQINKGYVRNLMFVLSDATGDYIALCDGDDYWTSVDKLRKQCDFLEKNPDYSLCYTSYQCIDLKGNKLGVARSGLNKKNTADEVLQGRFLLPIRTAFSRNFSNEFVPFFEKFLNPTSADRIYPYFYALKGKVKFFDEITAVYRVHEGGIWTRLDERRKIEESIKHQMIFIERATDNELKKNSAKKIFFRDTLSSLYFKFVKDPSNIFGNIIFVVKKNKIAKSQLLPAALDFFKYYLQILKSKFK</sequence>
<dbReference type="PANTHER" id="PTHR22916:SF3">
    <property type="entry name" value="UDP-GLCNAC:BETAGAL BETA-1,3-N-ACETYLGLUCOSAMINYLTRANSFERASE-LIKE PROTEIN 1"/>
    <property type="match status" value="1"/>
</dbReference>
<protein>
    <submittedName>
        <fullName evidence="2">Glycosyltransferase involved in cell wall bisynthesis</fullName>
    </submittedName>
</protein>
<name>A0A1H6AP48_9FLAO</name>
<proteinExistence type="predicted"/>
<dbReference type="Gene3D" id="3.90.550.10">
    <property type="entry name" value="Spore Coat Polysaccharide Biosynthesis Protein SpsA, Chain A"/>
    <property type="match status" value="1"/>
</dbReference>
<dbReference type="SUPFAM" id="SSF53448">
    <property type="entry name" value="Nucleotide-diphospho-sugar transferases"/>
    <property type="match status" value="1"/>
</dbReference>
<dbReference type="PANTHER" id="PTHR22916">
    <property type="entry name" value="GLYCOSYLTRANSFERASE"/>
    <property type="match status" value="1"/>
</dbReference>
<organism evidence="2 3">
    <name type="scientific">Halpernia humi</name>
    <dbReference type="NCBI Taxonomy" id="493375"/>
    <lineage>
        <taxon>Bacteria</taxon>
        <taxon>Pseudomonadati</taxon>
        <taxon>Bacteroidota</taxon>
        <taxon>Flavobacteriia</taxon>
        <taxon>Flavobacteriales</taxon>
        <taxon>Weeksellaceae</taxon>
        <taxon>Chryseobacterium group</taxon>
        <taxon>Halpernia</taxon>
    </lineage>
</organism>
<dbReference type="EMBL" id="FNUS01000006">
    <property type="protein sequence ID" value="SEG50172.1"/>
    <property type="molecule type" value="Genomic_DNA"/>
</dbReference>
<keyword evidence="2" id="KW-0808">Transferase</keyword>
<dbReference type="RefSeq" id="WP_103914385.1">
    <property type="nucleotide sequence ID" value="NZ_FNUS01000006.1"/>
</dbReference>
<accession>A0A1H6AP48</accession>
<evidence type="ECO:0000313" key="3">
    <source>
        <dbReference type="Proteomes" id="UP000236738"/>
    </source>
</evidence>
<feature type="domain" description="Glycosyltransferase 2-like" evidence="1">
    <location>
        <begin position="8"/>
        <end position="142"/>
    </location>
</feature>
<keyword evidence="3" id="KW-1185">Reference proteome</keyword>